<dbReference type="SUPFAM" id="SSF81383">
    <property type="entry name" value="F-box domain"/>
    <property type="match status" value="1"/>
</dbReference>
<dbReference type="InterPro" id="IPR036047">
    <property type="entry name" value="F-box-like_dom_sf"/>
</dbReference>
<dbReference type="AlphaFoldDB" id="A0A9D4UJX0"/>
<comment type="caution">
    <text evidence="2">The sequence shown here is derived from an EMBL/GenBank/DDBJ whole genome shotgun (WGS) entry which is preliminary data.</text>
</comment>
<dbReference type="PANTHER" id="PTHR31672">
    <property type="entry name" value="BNACNNG10540D PROTEIN"/>
    <property type="match status" value="1"/>
</dbReference>
<evidence type="ECO:0000313" key="2">
    <source>
        <dbReference type="EMBL" id="KAI5069283.1"/>
    </source>
</evidence>
<dbReference type="OrthoDB" id="1954787at2759"/>
<dbReference type="Gene3D" id="1.20.1280.50">
    <property type="match status" value="1"/>
</dbReference>
<reference evidence="2" key="1">
    <citation type="submission" date="2021-01" db="EMBL/GenBank/DDBJ databases">
        <title>Adiantum capillus-veneris genome.</title>
        <authorList>
            <person name="Fang Y."/>
            <person name="Liao Q."/>
        </authorList>
    </citation>
    <scope>NUCLEOTIDE SEQUENCE</scope>
    <source>
        <strain evidence="2">H3</strain>
        <tissue evidence="2">Leaf</tissue>
    </source>
</reference>
<dbReference type="EMBL" id="JABFUD020000015">
    <property type="protein sequence ID" value="KAI5069283.1"/>
    <property type="molecule type" value="Genomic_DNA"/>
</dbReference>
<name>A0A9D4UJX0_ADICA</name>
<dbReference type="PROSITE" id="PS50181">
    <property type="entry name" value="FBOX"/>
    <property type="match status" value="1"/>
</dbReference>
<protein>
    <recommendedName>
        <fullName evidence="1">F-box domain-containing protein</fullName>
    </recommendedName>
</protein>
<accession>A0A9D4UJX0</accession>
<dbReference type="InterPro" id="IPR050796">
    <property type="entry name" value="SCF_F-box_component"/>
</dbReference>
<proteinExistence type="predicted"/>
<keyword evidence="3" id="KW-1185">Reference proteome</keyword>
<dbReference type="Proteomes" id="UP000886520">
    <property type="component" value="Chromosome 15"/>
</dbReference>
<dbReference type="Pfam" id="PF12937">
    <property type="entry name" value="F-box-like"/>
    <property type="match status" value="1"/>
</dbReference>
<dbReference type="InterPro" id="IPR001810">
    <property type="entry name" value="F-box_dom"/>
</dbReference>
<sequence>MLPDDLQEKILRLLPTVDLLRGRAVCKQWLSLASHLLLSRPPWILLCSKSCAKQVEYSLAYDLEACEWYKLPATNLPESCVLEGCVQGLLVARAGGRGLKDSFCIGDPWTGTWKQLQVGFTFTRIRGFFSSEKGGSLAIIASHWVRFSQVTKVLWQQSEKDKTLHTVACNLPSFMVERDAKLYSWMRPCGLMVYDVGKAECALIHGTKDDQMEEDRRTKTLLKCGNRLVRVCVDEYDPNIFGNERYVRVEQLCEEGSLQEPIKWEEVGVIPTHLVDQLLDGWWMMGVESFAGGMNHVCFRAQRFFKILTFDLVHRTWNWLPDCPFLAKPFSKSQCRALKGCSLEVWPRLFPTIFQNLHSIS</sequence>
<organism evidence="2 3">
    <name type="scientific">Adiantum capillus-veneris</name>
    <name type="common">Maidenhair fern</name>
    <dbReference type="NCBI Taxonomy" id="13818"/>
    <lineage>
        <taxon>Eukaryota</taxon>
        <taxon>Viridiplantae</taxon>
        <taxon>Streptophyta</taxon>
        <taxon>Embryophyta</taxon>
        <taxon>Tracheophyta</taxon>
        <taxon>Polypodiopsida</taxon>
        <taxon>Polypodiidae</taxon>
        <taxon>Polypodiales</taxon>
        <taxon>Pteridineae</taxon>
        <taxon>Pteridaceae</taxon>
        <taxon>Vittarioideae</taxon>
        <taxon>Adiantum</taxon>
    </lineage>
</organism>
<dbReference type="SMART" id="SM00256">
    <property type="entry name" value="FBOX"/>
    <property type="match status" value="1"/>
</dbReference>
<evidence type="ECO:0000259" key="1">
    <source>
        <dbReference type="PROSITE" id="PS50181"/>
    </source>
</evidence>
<feature type="domain" description="F-box" evidence="1">
    <location>
        <begin position="1"/>
        <end position="46"/>
    </location>
</feature>
<evidence type="ECO:0000313" key="3">
    <source>
        <dbReference type="Proteomes" id="UP000886520"/>
    </source>
</evidence>
<gene>
    <name evidence="2" type="ORF">GOP47_0015584</name>
</gene>